<feature type="binding site" evidence="7">
    <location>
        <position position="227"/>
    </location>
    <ligand>
        <name>ATP</name>
        <dbReference type="ChEBI" id="CHEBI:30616"/>
    </ligand>
</feature>
<dbReference type="GO" id="GO:0004815">
    <property type="term" value="F:aspartate-tRNA ligase activity"/>
    <property type="evidence" value="ECO:0007669"/>
    <property type="project" value="UniProtKB-UniRule"/>
</dbReference>
<evidence type="ECO:0000313" key="10">
    <source>
        <dbReference type="Proteomes" id="UP000034201"/>
    </source>
</evidence>
<dbReference type="HAMAP" id="MF_00044">
    <property type="entry name" value="Asp_tRNA_synth_type1"/>
    <property type="match status" value="1"/>
</dbReference>
<comment type="catalytic activity">
    <reaction evidence="7">
        <text>tRNA(Asx) + L-aspartate + ATP = L-aspartyl-tRNA(Asx) + AMP + diphosphate</text>
        <dbReference type="Rhea" id="RHEA:18349"/>
        <dbReference type="Rhea" id="RHEA-COMP:9710"/>
        <dbReference type="Rhea" id="RHEA-COMP:9711"/>
        <dbReference type="ChEBI" id="CHEBI:29991"/>
        <dbReference type="ChEBI" id="CHEBI:30616"/>
        <dbReference type="ChEBI" id="CHEBI:33019"/>
        <dbReference type="ChEBI" id="CHEBI:78442"/>
        <dbReference type="ChEBI" id="CHEBI:78516"/>
        <dbReference type="ChEBI" id="CHEBI:456215"/>
        <dbReference type="EC" id="6.1.1.23"/>
    </reaction>
</comment>
<evidence type="ECO:0000256" key="1">
    <source>
        <dbReference type="ARBA" id="ARBA00006303"/>
    </source>
</evidence>
<sequence length="462" mass="53080">MRTRTSETPKKIGETVILKGWIDSRRDHGKLIFIDLRDRWGIVQVVFSPAQKETLGVANRFRQEWVIELEGVVKERPKNMINPDIETGAIEIEATKLTVLSEAKTPPFPIDSDGREIEEETRLKYRYLDLRRERMKKNILLRHKVTTLVREYLNKNDFIEIETPLLTKTSPEGARDFLVPSRLYPGKFYALPQAPQQYKQLLMIAGFERYYQIARALRDEDTRGDRQPEHTQIDLEMSFVDERDVLDMVEGMMIFVAESVGKKVLQKPFPVFTHEEVMKKFGADKFDLREDPKDPDTLAFAWVVDFPLFEFDESAKRYTFAHNPFSAPKPEDIEKLMKAEDLGALHARQYDLVCNGYELASGGVRISDPVVQRKVFEIMGLTQEETDERFGHLIHAYEFGAPPHAGMAPGLDRLVMILAGESVISEVIAFPKTGAARDPMMDSPSEVPEKQLKELHIKIAKQ</sequence>
<dbReference type="SUPFAM" id="SSF50249">
    <property type="entry name" value="Nucleic acid-binding proteins"/>
    <property type="match status" value="1"/>
</dbReference>
<protein>
    <recommendedName>
        <fullName evidence="7">Aspartate--tRNA(Asp/Asn) ligase</fullName>
        <ecNumber evidence="7">6.1.1.23</ecNumber>
    </recommendedName>
    <alternativeName>
        <fullName evidence="7">Aspartyl-tRNA synthetase</fullName>
        <shortName evidence="7">AspRS</shortName>
    </alternativeName>
    <alternativeName>
        <fullName evidence="7">Non-discriminating aspartyl-tRNA synthetase</fullName>
        <shortName evidence="7">ND-AspRS</shortName>
    </alternativeName>
</protein>
<keyword evidence="6 7" id="KW-0030">Aminoacyl-tRNA synthetase</keyword>
<feature type="binding site" evidence="7">
    <location>
        <position position="322"/>
    </location>
    <ligand>
        <name>L-aspartate</name>
        <dbReference type="ChEBI" id="CHEBI:29991"/>
    </ligand>
</feature>
<dbReference type="InterPro" id="IPR047090">
    <property type="entry name" value="AspRS_core"/>
</dbReference>
<dbReference type="InterPro" id="IPR004524">
    <property type="entry name" value="Asp-tRNA-ligase_1"/>
</dbReference>
<accession>A0A0G1ZME2</accession>
<comment type="subcellular location">
    <subcellularLocation>
        <location evidence="7">Cytoplasm</location>
    </subcellularLocation>
</comment>
<dbReference type="PROSITE" id="PS50862">
    <property type="entry name" value="AA_TRNA_LIGASE_II"/>
    <property type="match status" value="1"/>
</dbReference>
<keyword evidence="4 7" id="KW-0067">ATP-binding</keyword>
<feature type="domain" description="Aminoacyl-transfer RNA synthetases class-II family profile" evidence="8">
    <location>
        <begin position="141"/>
        <end position="448"/>
    </location>
</feature>
<proteinExistence type="inferred from homology"/>
<dbReference type="InterPro" id="IPR047089">
    <property type="entry name" value="Asp-tRNA-ligase_1_N"/>
</dbReference>
<feature type="binding site" evidence="7">
    <location>
        <begin position="218"/>
        <end position="220"/>
    </location>
    <ligand>
        <name>ATP</name>
        <dbReference type="ChEBI" id="CHEBI:30616"/>
    </ligand>
</feature>
<dbReference type="GO" id="GO:0006422">
    <property type="term" value="P:aspartyl-tRNA aminoacylation"/>
    <property type="evidence" value="ECO:0007669"/>
    <property type="project" value="UniProtKB-UniRule"/>
</dbReference>
<dbReference type="GO" id="GO:0003676">
    <property type="term" value="F:nucleic acid binding"/>
    <property type="evidence" value="ECO:0007669"/>
    <property type="project" value="InterPro"/>
</dbReference>
<evidence type="ECO:0000259" key="8">
    <source>
        <dbReference type="PROSITE" id="PS50862"/>
    </source>
</evidence>
<feature type="binding site" evidence="7">
    <location>
        <position position="172"/>
    </location>
    <ligand>
        <name>L-aspartate</name>
        <dbReference type="ChEBI" id="CHEBI:29991"/>
    </ligand>
</feature>
<dbReference type="InterPro" id="IPR004115">
    <property type="entry name" value="GAD-like_sf"/>
</dbReference>
<comment type="function">
    <text evidence="7">Aspartyl-tRNA synthetase with relaxed tRNA specificity since it is able to aspartylate not only its cognate tRNA(Asp) but also tRNA(Asn). Reaction proceeds in two steps: L-aspartate is first activated by ATP to form Asp-AMP and then transferred to the acceptor end of tRNA(Asp/Asn).</text>
</comment>
<feature type="binding site" evidence="7">
    <location>
        <position position="365"/>
    </location>
    <ligand>
        <name>L-aspartate</name>
        <dbReference type="ChEBI" id="CHEBI:29991"/>
    </ligand>
</feature>
<dbReference type="InterPro" id="IPR006195">
    <property type="entry name" value="aa-tRNA-synth_II"/>
</dbReference>
<keyword evidence="5 7" id="KW-0648">Protein biosynthesis</keyword>
<evidence type="ECO:0000256" key="7">
    <source>
        <dbReference type="HAMAP-Rule" id="MF_00044"/>
    </source>
</evidence>
<dbReference type="AlphaFoldDB" id="A0A0G1ZME2"/>
<dbReference type="NCBIfam" id="TIGR00459">
    <property type="entry name" value="aspS_bact"/>
    <property type="match status" value="1"/>
</dbReference>
<comment type="similarity">
    <text evidence="1 7">Belongs to the class-II aminoacyl-tRNA synthetase family. Type 1 subfamily.</text>
</comment>
<dbReference type="Pfam" id="PF01336">
    <property type="entry name" value="tRNA_anti-codon"/>
    <property type="match status" value="1"/>
</dbReference>
<keyword evidence="3 7" id="KW-0547">Nucleotide-binding</keyword>
<evidence type="ECO:0000313" key="9">
    <source>
        <dbReference type="EMBL" id="KKW20589.1"/>
    </source>
</evidence>
<feature type="binding site" evidence="7">
    <location>
        <position position="358"/>
    </location>
    <ligand>
        <name>ATP</name>
        <dbReference type="ChEBI" id="CHEBI:30616"/>
    </ligand>
</feature>
<evidence type="ECO:0000256" key="5">
    <source>
        <dbReference type="ARBA" id="ARBA00022917"/>
    </source>
</evidence>
<dbReference type="Gene3D" id="3.30.1360.30">
    <property type="entry name" value="GAD-like domain"/>
    <property type="match status" value="1"/>
</dbReference>
<comment type="caution">
    <text evidence="7">Lacks conserved residue(s) required for the propagation of feature annotation.</text>
</comment>
<dbReference type="InterPro" id="IPR012340">
    <property type="entry name" value="NA-bd_OB-fold"/>
</dbReference>
<comment type="subunit">
    <text evidence="7">Homodimer.</text>
</comment>
<dbReference type="GO" id="GO:0050560">
    <property type="term" value="F:aspartate-tRNA(Asn) ligase activity"/>
    <property type="evidence" value="ECO:0007669"/>
    <property type="project" value="UniProtKB-EC"/>
</dbReference>
<evidence type="ECO:0000256" key="3">
    <source>
        <dbReference type="ARBA" id="ARBA00022741"/>
    </source>
</evidence>
<dbReference type="CDD" id="cd04317">
    <property type="entry name" value="EcAspRS_like_N"/>
    <property type="match status" value="1"/>
</dbReference>
<comment type="caution">
    <text evidence="9">The sequence shown here is derived from an EMBL/GenBank/DDBJ whole genome shotgun (WGS) entry which is preliminary data.</text>
</comment>
<dbReference type="InterPro" id="IPR002312">
    <property type="entry name" value="Asp/Asn-tRNA-synth_IIb"/>
</dbReference>
<dbReference type="PANTHER" id="PTHR22594:SF5">
    <property type="entry name" value="ASPARTATE--TRNA LIGASE, MITOCHONDRIAL"/>
    <property type="match status" value="1"/>
</dbReference>
<dbReference type="Gene3D" id="3.30.930.10">
    <property type="entry name" value="Bira Bifunctional Protein, Domain 2"/>
    <property type="match status" value="2"/>
</dbReference>
<keyword evidence="7" id="KW-0963">Cytoplasm</keyword>
<dbReference type="InterPro" id="IPR045864">
    <property type="entry name" value="aa-tRNA-synth_II/BPL/LPL"/>
</dbReference>
<dbReference type="Gene3D" id="2.40.50.140">
    <property type="entry name" value="Nucleic acid-binding proteins"/>
    <property type="match status" value="1"/>
</dbReference>
<keyword evidence="2 7" id="KW-0436">Ligase</keyword>
<gene>
    <name evidence="7" type="primary">aspS</name>
    <name evidence="9" type="ORF">UY61_C0028G0007</name>
</gene>
<evidence type="ECO:0000256" key="4">
    <source>
        <dbReference type="ARBA" id="ARBA00022840"/>
    </source>
</evidence>
<feature type="site" description="Important for tRNA non-discrimination" evidence="7">
    <location>
        <position position="28"/>
    </location>
</feature>
<dbReference type="PRINTS" id="PR01042">
    <property type="entry name" value="TRNASYNTHASP"/>
</dbReference>
<dbReference type="CDD" id="cd00777">
    <property type="entry name" value="AspRS_core"/>
    <property type="match status" value="1"/>
</dbReference>
<dbReference type="PATRIC" id="fig|1618608.3.peg.441"/>
<dbReference type="GO" id="GO:0005524">
    <property type="term" value="F:ATP binding"/>
    <property type="evidence" value="ECO:0007669"/>
    <property type="project" value="UniProtKB-UniRule"/>
</dbReference>
<dbReference type="Pfam" id="PF00152">
    <property type="entry name" value="tRNA-synt_2"/>
    <property type="match status" value="1"/>
</dbReference>
<organism evidence="9 10">
    <name type="scientific">Candidatus Adlerbacteria bacterium GW2011_GWC1_50_9</name>
    <dbReference type="NCBI Taxonomy" id="1618608"/>
    <lineage>
        <taxon>Bacteria</taxon>
        <taxon>Candidatus Adleribacteriota</taxon>
    </lineage>
</organism>
<dbReference type="PANTHER" id="PTHR22594">
    <property type="entry name" value="ASPARTYL/LYSYL-TRNA SYNTHETASE"/>
    <property type="match status" value="1"/>
</dbReference>
<dbReference type="EC" id="6.1.1.23" evidence="7"/>
<dbReference type="InterPro" id="IPR004365">
    <property type="entry name" value="NA-bd_OB_tRNA"/>
</dbReference>
<dbReference type="InterPro" id="IPR004364">
    <property type="entry name" value="Aa-tRNA-synt_II"/>
</dbReference>
<dbReference type="SUPFAM" id="SSF55681">
    <property type="entry name" value="Class II aaRS and biotin synthetases"/>
    <property type="match status" value="1"/>
</dbReference>
<feature type="region of interest" description="Aspartate" evidence="7">
    <location>
        <begin position="196"/>
        <end position="199"/>
    </location>
</feature>
<feature type="binding site" evidence="7">
    <location>
        <position position="218"/>
    </location>
    <ligand>
        <name>L-aspartate</name>
        <dbReference type="ChEBI" id="CHEBI:29991"/>
    </ligand>
</feature>
<dbReference type="EMBL" id="LCQQ01000028">
    <property type="protein sequence ID" value="KKW20589.1"/>
    <property type="molecule type" value="Genomic_DNA"/>
</dbReference>
<reference evidence="9 10" key="1">
    <citation type="journal article" date="2015" name="Nature">
        <title>rRNA introns, odd ribosomes, and small enigmatic genomes across a large radiation of phyla.</title>
        <authorList>
            <person name="Brown C.T."/>
            <person name="Hug L.A."/>
            <person name="Thomas B.C."/>
            <person name="Sharon I."/>
            <person name="Castelle C.J."/>
            <person name="Singh A."/>
            <person name="Wilkins M.J."/>
            <person name="Williams K.H."/>
            <person name="Banfield J.F."/>
        </authorList>
    </citation>
    <scope>NUCLEOTIDE SEQUENCE [LARGE SCALE GENOMIC DNA]</scope>
</reference>
<name>A0A0G1ZME2_9BACT</name>
<evidence type="ECO:0000256" key="2">
    <source>
        <dbReference type="ARBA" id="ARBA00022598"/>
    </source>
</evidence>
<feature type="binding site" evidence="7">
    <location>
        <begin position="410"/>
        <end position="413"/>
    </location>
    <ligand>
        <name>ATP</name>
        <dbReference type="ChEBI" id="CHEBI:30616"/>
    </ligand>
</feature>
<evidence type="ECO:0000256" key="6">
    <source>
        <dbReference type="ARBA" id="ARBA00023146"/>
    </source>
</evidence>
<dbReference type="GO" id="GO:0005737">
    <property type="term" value="C:cytoplasm"/>
    <property type="evidence" value="ECO:0007669"/>
    <property type="project" value="UniProtKB-SubCell"/>
</dbReference>
<dbReference type="Proteomes" id="UP000034201">
    <property type="component" value="Unassembled WGS sequence"/>
</dbReference>